<name>E3I3F0_RHOVT</name>
<comment type="similarity">
    <text evidence="2 7">Belongs to the group II decarboxylase family.</text>
</comment>
<dbReference type="Proteomes" id="UP000001399">
    <property type="component" value="Chromosome"/>
</dbReference>
<gene>
    <name evidence="9" type="ordered locus">Rvan_3416</name>
</gene>
<sequence length="516" mass="56792">MASEKLTEISQHPSPSEDAGADVADYLLGSDLSKLRGWVEARSASFLRSADAGERSPIRRVREKFRSCEVPDTAMALDDYLSLLDQDVLPHCSSLASPRYLGHMTSPIPGFLPELGRLVQTLNQNVVKMETSGSLTFVERQVLGMLHKETYGFDTAFYDRRVQDRDSTLGLFASGGTIANLTALRAAKQRASVHAGGGARMAVIGSELMHYSFAKGADLMGLELRRVPVDEQNRMLPAALEREIEACEAEGVTVAALIAIAGTTEFGSVDPLASICRLGQARNIHVHVDAAWGGGFLLSPRNRHILAGIELADTVTIDGHKQLMVPLGCGMLFFRDPEVSKTIMHHAPYAVRPNSEDQGRFTLEGTRPATAIYVHAALHLIGKSVYDALFSASLERTRIMARHIEGMPEFELTSRPDMNILTYRYIPEAMRGTTPGPADNHRISRFNVALQRAQRDKGDSFVSRTFRPVSRHGDEPLALLRAVLLNPRTTEDDILFLLRDQVGIARELENSPAFHE</sequence>
<dbReference type="PANTHER" id="PTHR45677:SF8">
    <property type="entry name" value="CYSTEINE SULFINIC ACID DECARBOXYLASE"/>
    <property type="match status" value="1"/>
</dbReference>
<dbReference type="Pfam" id="PF00282">
    <property type="entry name" value="Pyridoxal_deC"/>
    <property type="match status" value="1"/>
</dbReference>
<organism evidence="9 10">
    <name type="scientific">Rhodomicrobium vannielii (strain ATCC 17100 / DSM 162 / LMG 4299 / NCIMB 10020 / ATH 3.1.1)</name>
    <dbReference type="NCBI Taxonomy" id="648757"/>
    <lineage>
        <taxon>Bacteria</taxon>
        <taxon>Pseudomonadati</taxon>
        <taxon>Pseudomonadota</taxon>
        <taxon>Alphaproteobacteria</taxon>
        <taxon>Hyphomicrobiales</taxon>
        <taxon>Hyphomicrobiaceae</taxon>
        <taxon>Rhodomicrobium</taxon>
    </lineage>
</organism>
<evidence type="ECO:0000256" key="2">
    <source>
        <dbReference type="ARBA" id="ARBA00009533"/>
    </source>
</evidence>
<feature type="region of interest" description="Disordered" evidence="8">
    <location>
        <begin position="1"/>
        <end position="21"/>
    </location>
</feature>
<dbReference type="InterPro" id="IPR015424">
    <property type="entry name" value="PyrdxlP-dep_Trfase"/>
</dbReference>
<dbReference type="GO" id="GO:0019752">
    <property type="term" value="P:carboxylic acid metabolic process"/>
    <property type="evidence" value="ECO:0007669"/>
    <property type="project" value="InterPro"/>
</dbReference>
<evidence type="ECO:0000256" key="1">
    <source>
        <dbReference type="ARBA" id="ARBA00001933"/>
    </source>
</evidence>
<evidence type="ECO:0000256" key="7">
    <source>
        <dbReference type="RuleBase" id="RU000382"/>
    </source>
</evidence>
<keyword evidence="10" id="KW-1185">Reference proteome</keyword>
<proteinExistence type="inferred from homology"/>
<dbReference type="Gene3D" id="3.90.1150.10">
    <property type="entry name" value="Aspartate Aminotransferase, domain 1"/>
    <property type="match status" value="1"/>
</dbReference>
<evidence type="ECO:0000256" key="3">
    <source>
        <dbReference type="ARBA" id="ARBA00022793"/>
    </source>
</evidence>
<dbReference type="OrthoDB" id="9803665at2"/>
<protein>
    <submittedName>
        <fullName evidence="9">Pyridoxal-dependent decarboxylase</fullName>
    </submittedName>
</protein>
<dbReference type="STRING" id="648757.Rvan_3416"/>
<keyword evidence="3" id="KW-0210">Decarboxylase</keyword>
<keyword evidence="5 7" id="KW-0456">Lyase</keyword>
<keyword evidence="4 6" id="KW-0663">Pyridoxal phosphate</keyword>
<dbReference type="InterPro" id="IPR015421">
    <property type="entry name" value="PyrdxlP-dep_Trfase_major"/>
</dbReference>
<dbReference type="Gene3D" id="3.40.640.10">
    <property type="entry name" value="Type I PLP-dependent aspartate aminotransferase-like (Major domain)"/>
    <property type="match status" value="1"/>
</dbReference>
<evidence type="ECO:0000256" key="5">
    <source>
        <dbReference type="ARBA" id="ARBA00023239"/>
    </source>
</evidence>
<dbReference type="eggNOG" id="COG0076">
    <property type="taxonomic scope" value="Bacteria"/>
</dbReference>
<comment type="cofactor">
    <cofactor evidence="1 6 7">
        <name>pyridoxal 5'-phosphate</name>
        <dbReference type="ChEBI" id="CHEBI:597326"/>
    </cofactor>
</comment>
<evidence type="ECO:0000313" key="9">
    <source>
        <dbReference type="EMBL" id="ADP72598.1"/>
    </source>
</evidence>
<feature type="modified residue" description="N6-(pyridoxal phosphate)lysine" evidence="6">
    <location>
        <position position="321"/>
    </location>
</feature>
<evidence type="ECO:0000313" key="10">
    <source>
        <dbReference type="Proteomes" id="UP000001399"/>
    </source>
</evidence>
<evidence type="ECO:0000256" key="8">
    <source>
        <dbReference type="SAM" id="MobiDB-lite"/>
    </source>
</evidence>
<dbReference type="RefSeq" id="WP_013420956.1">
    <property type="nucleotide sequence ID" value="NC_014664.1"/>
</dbReference>
<dbReference type="InterPro" id="IPR015422">
    <property type="entry name" value="PyrdxlP-dep_Trfase_small"/>
</dbReference>
<accession>E3I3F0</accession>
<dbReference type="AlphaFoldDB" id="E3I3F0"/>
<dbReference type="InterPro" id="IPR002129">
    <property type="entry name" value="PyrdxlP-dep_de-COase"/>
</dbReference>
<dbReference type="EMBL" id="CP002292">
    <property type="protein sequence ID" value="ADP72598.1"/>
    <property type="molecule type" value="Genomic_DNA"/>
</dbReference>
<dbReference type="GO" id="GO:0030170">
    <property type="term" value="F:pyridoxal phosphate binding"/>
    <property type="evidence" value="ECO:0007669"/>
    <property type="project" value="InterPro"/>
</dbReference>
<dbReference type="SUPFAM" id="SSF53383">
    <property type="entry name" value="PLP-dependent transferases"/>
    <property type="match status" value="1"/>
</dbReference>
<dbReference type="GO" id="GO:0005737">
    <property type="term" value="C:cytoplasm"/>
    <property type="evidence" value="ECO:0007669"/>
    <property type="project" value="TreeGrafter"/>
</dbReference>
<evidence type="ECO:0000256" key="4">
    <source>
        <dbReference type="ARBA" id="ARBA00022898"/>
    </source>
</evidence>
<reference evidence="10" key="1">
    <citation type="journal article" date="2011" name="J. Bacteriol.">
        <title>Genome sequences of eight morphologically diverse alphaproteobacteria.</title>
        <authorList>
            <consortium name="US DOE Joint Genome Institute"/>
            <person name="Brown P.J."/>
            <person name="Kysela D.T."/>
            <person name="Buechlein A."/>
            <person name="Hemmerich C."/>
            <person name="Brun Y.V."/>
        </authorList>
    </citation>
    <scope>NUCLEOTIDE SEQUENCE [LARGE SCALE GENOMIC DNA]</scope>
    <source>
        <strain evidence="10">ATCC 17100 / ATH 3.1.1 / DSM 162 / LMG 4299</strain>
    </source>
</reference>
<dbReference type="HOGENOM" id="CLU_011856_0_4_5"/>
<dbReference type="KEGG" id="rva:Rvan_3416"/>
<evidence type="ECO:0000256" key="6">
    <source>
        <dbReference type="PIRSR" id="PIRSR602129-50"/>
    </source>
</evidence>
<dbReference type="PANTHER" id="PTHR45677">
    <property type="entry name" value="GLUTAMATE DECARBOXYLASE-RELATED"/>
    <property type="match status" value="1"/>
</dbReference>
<dbReference type="GO" id="GO:0016831">
    <property type="term" value="F:carboxy-lyase activity"/>
    <property type="evidence" value="ECO:0007669"/>
    <property type="project" value="UniProtKB-KW"/>
</dbReference>